<dbReference type="Pfam" id="PF22732">
    <property type="entry name" value="MSL3_chromo-like"/>
    <property type="match status" value="1"/>
</dbReference>
<dbReference type="GO" id="GO:0035267">
    <property type="term" value="C:NuA4 histone acetyltransferase complex"/>
    <property type="evidence" value="ECO:0007669"/>
    <property type="project" value="TreeGrafter"/>
</dbReference>
<keyword evidence="5" id="KW-1185">Reference proteome</keyword>
<name>A0A7J8BKJ1_MOLMO</name>
<dbReference type="InterPro" id="IPR000953">
    <property type="entry name" value="Chromo/chromo_shadow_dom"/>
</dbReference>
<accession>A0A7J8BKJ1</accession>
<evidence type="ECO:0000259" key="3">
    <source>
        <dbReference type="SMART" id="SM00298"/>
    </source>
</evidence>
<comment type="caution">
    <text evidence="4">The sequence shown here is derived from an EMBL/GenBank/DDBJ whole genome shotgun (WGS) entry which is preliminary data.</text>
</comment>
<sequence>MAPKQDPKPKFQEGERVLCFHGPLLYEAKCVKVAIKDKQVKYFIHYSGWNKNWDEWVPESRVLKYVDTNLQKQRELQKANQEQYAEGKMRGAAPGKKASGLQQKNVDVKTKKNKQKNTWQRILRLCSVPATTKWLLLSTTGKLCEAPTHTDVGSLTHFCS</sequence>
<organism evidence="4 5">
    <name type="scientific">Molossus molossus</name>
    <name type="common">Pallas' mastiff bat</name>
    <name type="synonym">Vespertilio molossus</name>
    <dbReference type="NCBI Taxonomy" id="27622"/>
    <lineage>
        <taxon>Eukaryota</taxon>
        <taxon>Metazoa</taxon>
        <taxon>Chordata</taxon>
        <taxon>Craniata</taxon>
        <taxon>Vertebrata</taxon>
        <taxon>Euteleostomi</taxon>
        <taxon>Mammalia</taxon>
        <taxon>Eutheria</taxon>
        <taxon>Laurasiatheria</taxon>
        <taxon>Chiroptera</taxon>
        <taxon>Yangochiroptera</taxon>
        <taxon>Molossidae</taxon>
        <taxon>Molossus</taxon>
    </lineage>
</organism>
<dbReference type="InterPro" id="IPR016197">
    <property type="entry name" value="Chromo-like_dom_sf"/>
</dbReference>
<dbReference type="FunFam" id="2.30.30.140:FF:000024">
    <property type="entry name" value="Mortality factor 4-like protein 1"/>
    <property type="match status" value="1"/>
</dbReference>
<reference evidence="4 5" key="1">
    <citation type="journal article" date="2020" name="Nature">
        <title>Six reference-quality genomes reveal evolution of bat adaptations.</title>
        <authorList>
            <person name="Jebb D."/>
            <person name="Huang Z."/>
            <person name="Pippel M."/>
            <person name="Hughes G.M."/>
            <person name="Lavrichenko K."/>
            <person name="Devanna P."/>
            <person name="Winkler S."/>
            <person name="Jermiin L.S."/>
            <person name="Skirmuntt E.C."/>
            <person name="Katzourakis A."/>
            <person name="Burkitt-Gray L."/>
            <person name="Ray D.A."/>
            <person name="Sullivan K.A.M."/>
            <person name="Roscito J.G."/>
            <person name="Kirilenko B.M."/>
            <person name="Davalos L.M."/>
            <person name="Corthals A.P."/>
            <person name="Power M.L."/>
            <person name="Jones G."/>
            <person name="Ransome R.D."/>
            <person name="Dechmann D.K.N."/>
            <person name="Locatelli A.G."/>
            <person name="Puechmaille S.J."/>
            <person name="Fedrigo O."/>
            <person name="Jarvis E.D."/>
            <person name="Hiller M."/>
            <person name="Vernes S.C."/>
            <person name="Myers E.W."/>
            <person name="Teeling E.C."/>
        </authorList>
    </citation>
    <scope>NUCLEOTIDE SEQUENCE [LARGE SCALE GENOMIC DNA]</scope>
    <source>
        <strain evidence="4">MMolMol1</strain>
        <tissue evidence="4">Muscle</tissue>
    </source>
</reference>
<evidence type="ECO:0000256" key="1">
    <source>
        <dbReference type="ARBA" id="ARBA00004123"/>
    </source>
</evidence>
<evidence type="ECO:0000313" key="5">
    <source>
        <dbReference type="Proteomes" id="UP000550707"/>
    </source>
</evidence>
<dbReference type="AlphaFoldDB" id="A0A7J8BKJ1"/>
<evidence type="ECO:0000313" key="4">
    <source>
        <dbReference type="EMBL" id="KAF6399373.1"/>
    </source>
</evidence>
<protein>
    <submittedName>
        <fullName evidence="4">Mortality factor 4 like 1</fullName>
    </submittedName>
</protein>
<comment type="subcellular location">
    <subcellularLocation>
        <location evidence="1">Nucleus</location>
    </subcellularLocation>
</comment>
<dbReference type="Proteomes" id="UP000550707">
    <property type="component" value="Unassembled WGS sequence"/>
</dbReference>
<dbReference type="GO" id="GO:0005634">
    <property type="term" value="C:nucleus"/>
    <property type="evidence" value="ECO:0007669"/>
    <property type="project" value="UniProtKB-SubCell"/>
</dbReference>
<dbReference type="GO" id="GO:0006355">
    <property type="term" value="P:regulation of DNA-templated transcription"/>
    <property type="evidence" value="ECO:0007669"/>
    <property type="project" value="InterPro"/>
</dbReference>
<feature type="domain" description="Chromo" evidence="3">
    <location>
        <begin position="10"/>
        <end position="78"/>
    </location>
</feature>
<evidence type="ECO:0000256" key="2">
    <source>
        <dbReference type="SAM" id="MobiDB-lite"/>
    </source>
</evidence>
<dbReference type="Gene3D" id="2.30.30.140">
    <property type="match status" value="1"/>
</dbReference>
<dbReference type="SUPFAM" id="SSF54160">
    <property type="entry name" value="Chromo domain-like"/>
    <property type="match status" value="1"/>
</dbReference>
<dbReference type="PANTHER" id="PTHR10880">
    <property type="entry name" value="MORTALITY FACTOR 4-LIKE PROTEIN"/>
    <property type="match status" value="1"/>
</dbReference>
<feature type="region of interest" description="Disordered" evidence="2">
    <location>
        <begin position="79"/>
        <end position="102"/>
    </location>
</feature>
<dbReference type="InterPro" id="IPR008676">
    <property type="entry name" value="MRG"/>
</dbReference>
<proteinExistence type="predicted"/>
<dbReference type="PANTHER" id="PTHR10880:SF48">
    <property type="entry name" value="MORTALITY FACTOR 4 LIKE 2"/>
    <property type="match status" value="1"/>
</dbReference>
<dbReference type="GO" id="GO:0006325">
    <property type="term" value="P:chromatin organization"/>
    <property type="evidence" value="ECO:0007669"/>
    <property type="project" value="InterPro"/>
</dbReference>
<dbReference type="EMBL" id="JACASF010000024">
    <property type="protein sequence ID" value="KAF6399373.1"/>
    <property type="molecule type" value="Genomic_DNA"/>
</dbReference>
<dbReference type="InterPro" id="IPR053820">
    <property type="entry name" value="MSL3_chromo-like"/>
</dbReference>
<dbReference type="SMART" id="SM00298">
    <property type="entry name" value="CHROMO"/>
    <property type="match status" value="1"/>
</dbReference>
<gene>
    <name evidence="4" type="ORF">HJG59_012361</name>
</gene>
<dbReference type="CDD" id="cd18983">
    <property type="entry name" value="CBD_MSL3_like"/>
    <property type="match status" value="1"/>
</dbReference>